<dbReference type="PANTHER" id="PTHR43761:SF1">
    <property type="entry name" value="D-ISOMER SPECIFIC 2-HYDROXYACID DEHYDROGENASE CATALYTIC DOMAIN-CONTAINING PROTEIN-RELATED"/>
    <property type="match status" value="1"/>
</dbReference>
<dbReference type="InterPro" id="IPR050418">
    <property type="entry name" value="D-iso_2-hydroxyacid_DH_PdxB"/>
</dbReference>
<evidence type="ECO:0000313" key="7">
    <source>
        <dbReference type="EMBL" id="MCO6419523.1"/>
    </source>
</evidence>
<organism evidence="7 8">
    <name type="scientific">Siccirubricoccus soli</name>
    <dbReference type="NCBI Taxonomy" id="2899147"/>
    <lineage>
        <taxon>Bacteria</taxon>
        <taxon>Pseudomonadati</taxon>
        <taxon>Pseudomonadota</taxon>
        <taxon>Alphaproteobacteria</taxon>
        <taxon>Acetobacterales</taxon>
        <taxon>Roseomonadaceae</taxon>
        <taxon>Siccirubricoccus</taxon>
    </lineage>
</organism>
<dbReference type="PANTHER" id="PTHR43761">
    <property type="entry name" value="D-ISOMER SPECIFIC 2-HYDROXYACID DEHYDROGENASE FAMILY PROTEIN (AFU_ORTHOLOGUE AFUA_1G13630)"/>
    <property type="match status" value="1"/>
</dbReference>
<feature type="domain" description="D-isomer specific 2-hydroxyacid dehydrogenase catalytic" evidence="5">
    <location>
        <begin position="41"/>
        <end position="330"/>
    </location>
</feature>
<dbReference type="Gene3D" id="3.40.50.720">
    <property type="entry name" value="NAD(P)-binding Rossmann-like Domain"/>
    <property type="match status" value="2"/>
</dbReference>
<keyword evidence="3" id="KW-0520">NAD</keyword>
<dbReference type="InterPro" id="IPR036291">
    <property type="entry name" value="NAD(P)-bd_dom_sf"/>
</dbReference>
<evidence type="ECO:0000259" key="6">
    <source>
        <dbReference type="Pfam" id="PF02826"/>
    </source>
</evidence>
<proteinExistence type="inferred from homology"/>
<dbReference type="InterPro" id="IPR006139">
    <property type="entry name" value="D-isomer_2_OHA_DH_cat_dom"/>
</dbReference>
<evidence type="ECO:0000256" key="1">
    <source>
        <dbReference type="ARBA" id="ARBA00005854"/>
    </source>
</evidence>
<protein>
    <submittedName>
        <fullName evidence="7">C-terminal binding protein</fullName>
    </submittedName>
</protein>
<keyword evidence="2 4" id="KW-0560">Oxidoreductase</keyword>
<name>A0ABT1DC55_9PROT</name>
<dbReference type="PROSITE" id="PS00670">
    <property type="entry name" value="D_2_HYDROXYACID_DH_2"/>
    <property type="match status" value="1"/>
</dbReference>
<dbReference type="PROSITE" id="PS00671">
    <property type="entry name" value="D_2_HYDROXYACID_DH_3"/>
    <property type="match status" value="1"/>
</dbReference>
<comment type="caution">
    <text evidence="7">The sequence shown here is derived from an EMBL/GenBank/DDBJ whole genome shotgun (WGS) entry which is preliminary data.</text>
</comment>
<dbReference type="SUPFAM" id="SSF51735">
    <property type="entry name" value="NAD(P)-binding Rossmann-fold domains"/>
    <property type="match status" value="1"/>
</dbReference>
<gene>
    <name evidence="7" type="ORF">JYK14_25645</name>
</gene>
<evidence type="ECO:0000256" key="4">
    <source>
        <dbReference type="RuleBase" id="RU003719"/>
    </source>
</evidence>
<dbReference type="RefSeq" id="WP_252956214.1">
    <property type="nucleotide sequence ID" value="NZ_JAFIRR010000202.1"/>
</dbReference>
<evidence type="ECO:0000256" key="3">
    <source>
        <dbReference type="ARBA" id="ARBA00023027"/>
    </source>
</evidence>
<evidence type="ECO:0000256" key="2">
    <source>
        <dbReference type="ARBA" id="ARBA00023002"/>
    </source>
</evidence>
<evidence type="ECO:0000259" key="5">
    <source>
        <dbReference type="Pfam" id="PF00389"/>
    </source>
</evidence>
<dbReference type="Pfam" id="PF02826">
    <property type="entry name" value="2-Hacid_dh_C"/>
    <property type="match status" value="1"/>
</dbReference>
<dbReference type="SUPFAM" id="SSF52283">
    <property type="entry name" value="Formate/glycerate dehydrogenase catalytic domain-like"/>
    <property type="match status" value="1"/>
</dbReference>
<dbReference type="InterPro" id="IPR006140">
    <property type="entry name" value="D-isomer_DH_NAD-bd"/>
</dbReference>
<dbReference type="Proteomes" id="UP001523392">
    <property type="component" value="Unassembled WGS sequence"/>
</dbReference>
<dbReference type="Pfam" id="PF00389">
    <property type="entry name" value="2-Hacid_dh"/>
    <property type="match status" value="1"/>
</dbReference>
<reference evidence="7 8" key="1">
    <citation type="submission" date="2021-12" db="EMBL/GenBank/DDBJ databases">
        <title>Siccirubricoccus leaddurans sp. nov., a high concentration Zn2+ tolerance bacterium.</title>
        <authorList>
            <person name="Cao Y."/>
        </authorList>
    </citation>
    <scope>NUCLEOTIDE SEQUENCE [LARGE SCALE GENOMIC DNA]</scope>
    <source>
        <strain evidence="7 8">KC 17139</strain>
    </source>
</reference>
<evidence type="ECO:0000313" key="8">
    <source>
        <dbReference type="Proteomes" id="UP001523392"/>
    </source>
</evidence>
<feature type="domain" description="D-isomer specific 2-hydroxyacid dehydrogenase NAD-binding" evidence="6">
    <location>
        <begin position="111"/>
        <end position="299"/>
    </location>
</feature>
<dbReference type="InterPro" id="IPR043322">
    <property type="entry name" value="CtBP"/>
</dbReference>
<sequence>MLTVLEPEGLYPDTQIEQEILGPGVRVIRGNARSSLAELPDEMLAEVDGLMTLRMWVPAEQIARFPKLKVVVRMGVGYDRVDRVACAARGILVANLPDYGTQEVAEFAVLLAVALRRGLTLYHDTQRGPNPAPWAVMPSAIVRRQEVQSFGIIGLGRIGSAAALRAKAFGYRVVFYDPYQPNGWDRALGIQRARTLEELLAQSDVLSIHCPLTRHTRGLVGERELRLLPKDAVVVNTARGPILDIDALARCLKDGHLAGAGLDVIPVEPPVEPVPELLRAYRAQEEWLRGRLIITPHIAFHSPEAWRDIRVKGVETMRDVLVEGKRTNVIPPESD</sequence>
<dbReference type="EMBL" id="JAFIRR010000202">
    <property type="protein sequence ID" value="MCO6419523.1"/>
    <property type="molecule type" value="Genomic_DNA"/>
</dbReference>
<dbReference type="InterPro" id="IPR029753">
    <property type="entry name" value="D-isomer_DH_CS"/>
</dbReference>
<dbReference type="CDD" id="cd05299">
    <property type="entry name" value="CtBP_dh"/>
    <property type="match status" value="1"/>
</dbReference>
<accession>A0ABT1DC55</accession>
<comment type="similarity">
    <text evidence="1 4">Belongs to the D-isomer specific 2-hydroxyacid dehydrogenase family.</text>
</comment>
<keyword evidence="8" id="KW-1185">Reference proteome</keyword>